<organism evidence="2 3">
    <name type="scientific">Folsomia candida</name>
    <name type="common">Springtail</name>
    <dbReference type="NCBI Taxonomy" id="158441"/>
    <lineage>
        <taxon>Eukaryota</taxon>
        <taxon>Metazoa</taxon>
        <taxon>Ecdysozoa</taxon>
        <taxon>Arthropoda</taxon>
        <taxon>Hexapoda</taxon>
        <taxon>Collembola</taxon>
        <taxon>Entomobryomorpha</taxon>
        <taxon>Isotomoidea</taxon>
        <taxon>Isotomidae</taxon>
        <taxon>Proisotominae</taxon>
        <taxon>Folsomia</taxon>
    </lineage>
</organism>
<feature type="transmembrane region" description="Helical" evidence="1">
    <location>
        <begin position="358"/>
        <end position="379"/>
    </location>
</feature>
<sequence>MCPKIIAVCLSTEVSQPKYFGASPMSTSASIAQSSRRVHRVQLYSSMDINDDEFASPCVETFDNMTQRSLLEGRLLRSYSSEYLFRLIDGSTVMPENVRDLDYIRNLLPFIQSINSEGFIDWVETLDRDTQKIVLRMLEGFNFEGELIEQVEQIYHFERTERVISKMVETHISLRSGDMVTNLGNMTSDEISKYTISIPIIQLAVRNFLMRLNEESVEVFALNHTAHPPVFIPSSLAVRAKEPFKPPKGSDEVITGLNIGIFASDLYQAIADGDFVGVGIISISLGMGLADTLLGIEKVQQMLRISSSAVTSIGYVFAGVTIALNLYSLGKDIAELVNGGLTGTETAIVIINIARDVLGIIGAIVTIVGLACIACAPIAFIIGLILLIVDLVLSLVTLILGVFAKKRFKRK</sequence>
<evidence type="ECO:0000256" key="1">
    <source>
        <dbReference type="SAM" id="Phobius"/>
    </source>
</evidence>
<dbReference type="Proteomes" id="UP000198287">
    <property type="component" value="Unassembled WGS sequence"/>
</dbReference>
<evidence type="ECO:0000313" key="2">
    <source>
        <dbReference type="EMBL" id="OXA42227.1"/>
    </source>
</evidence>
<name>A0A226DBX0_FOLCA</name>
<accession>A0A226DBX0</accession>
<dbReference type="AlphaFoldDB" id="A0A226DBX0"/>
<keyword evidence="3" id="KW-1185">Reference proteome</keyword>
<evidence type="ECO:0000313" key="3">
    <source>
        <dbReference type="Proteomes" id="UP000198287"/>
    </source>
</evidence>
<comment type="caution">
    <text evidence="2">The sequence shown here is derived from an EMBL/GenBank/DDBJ whole genome shotgun (WGS) entry which is preliminary data.</text>
</comment>
<feature type="transmembrane region" description="Helical" evidence="1">
    <location>
        <begin position="385"/>
        <end position="404"/>
    </location>
</feature>
<feature type="transmembrane region" description="Helical" evidence="1">
    <location>
        <begin position="308"/>
        <end position="327"/>
    </location>
</feature>
<proteinExistence type="predicted"/>
<keyword evidence="1" id="KW-0472">Membrane</keyword>
<dbReference type="EMBL" id="LNIX01000026">
    <property type="protein sequence ID" value="OXA42227.1"/>
    <property type="molecule type" value="Genomic_DNA"/>
</dbReference>
<gene>
    <name evidence="2" type="ORF">Fcan01_22789</name>
</gene>
<reference evidence="2 3" key="1">
    <citation type="submission" date="2015-12" db="EMBL/GenBank/DDBJ databases">
        <title>The genome of Folsomia candida.</title>
        <authorList>
            <person name="Faddeeva A."/>
            <person name="Derks M.F."/>
            <person name="Anvar Y."/>
            <person name="Smit S."/>
            <person name="Van Straalen N."/>
            <person name="Roelofs D."/>
        </authorList>
    </citation>
    <scope>NUCLEOTIDE SEQUENCE [LARGE SCALE GENOMIC DNA]</scope>
    <source>
        <strain evidence="2 3">VU population</strain>
        <tissue evidence="2">Whole body</tissue>
    </source>
</reference>
<keyword evidence="1" id="KW-1133">Transmembrane helix</keyword>
<protein>
    <submittedName>
        <fullName evidence="2">Serine/threonine transporter SstT</fullName>
    </submittedName>
</protein>
<keyword evidence="1" id="KW-0812">Transmembrane</keyword>